<dbReference type="EMBL" id="WIXE01025745">
    <property type="protein sequence ID" value="KAK5964478.1"/>
    <property type="molecule type" value="Genomic_DNA"/>
</dbReference>
<comment type="caution">
    <text evidence="2">The sequence shown here is derived from an EMBL/GenBank/DDBJ whole genome shotgun (WGS) entry which is preliminary data.</text>
</comment>
<evidence type="ECO:0000313" key="2">
    <source>
        <dbReference type="EMBL" id="KAK5964478.1"/>
    </source>
</evidence>
<reference evidence="2 3" key="1">
    <citation type="submission" date="2019-10" db="EMBL/GenBank/DDBJ databases">
        <title>Assembly and Annotation for the nematode Trichostrongylus colubriformis.</title>
        <authorList>
            <person name="Martin J."/>
        </authorList>
    </citation>
    <scope>NUCLEOTIDE SEQUENCE [LARGE SCALE GENOMIC DNA]</scope>
    <source>
        <strain evidence="2">G859</strain>
        <tissue evidence="2">Whole worm</tissue>
    </source>
</reference>
<feature type="transmembrane region" description="Helical" evidence="1">
    <location>
        <begin position="102"/>
        <end position="124"/>
    </location>
</feature>
<evidence type="ECO:0000313" key="3">
    <source>
        <dbReference type="Proteomes" id="UP001331761"/>
    </source>
</evidence>
<dbReference type="Proteomes" id="UP001331761">
    <property type="component" value="Unassembled WGS sequence"/>
</dbReference>
<gene>
    <name evidence="2" type="ORF">GCK32_002243</name>
</gene>
<keyword evidence="1" id="KW-0472">Membrane</keyword>
<organism evidence="2 3">
    <name type="scientific">Trichostrongylus colubriformis</name>
    <name type="common">Black scour worm</name>
    <dbReference type="NCBI Taxonomy" id="6319"/>
    <lineage>
        <taxon>Eukaryota</taxon>
        <taxon>Metazoa</taxon>
        <taxon>Ecdysozoa</taxon>
        <taxon>Nematoda</taxon>
        <taxon>Chromadorea</taxon>
        <taxon>Rhabditida</taxon>
        <taxon>Rhabditina</taxon>
        <taxon>Rhabditomorpha</taxon>
        <taxon>Strongyloidea</taxon>
        <taxon>Trichostrongylidae</taxon>
        <taxon>Trichostrongylus</taxon>
    </lineage>
</organism>
<proteinExistence type="predicted"/>
<keyword evidence="3" id="KW-1185">Reference proteome</keyword>
<protein>
    <submittedName>
        <fullName evidence="2">Uncharacterized protein</fullName>
    </submittedName>
</protein>
<accession>A0AAN8FIA2</accession>
<name>A0AAN8FIA2_TRICO</name>
<evidence type="ECO:0000256" key="1">
    <source>
        <dbReference type="SAM" id="Phobius"/>
    </source>
</evidence>
<sequence>MADGVLYSSVPGSRTDAQHVHVITISFLSAIRSFDSCCPLLTFASLHAMNGFIKNKYLQSQDGIYQSDPPTYYYYNPVALHLEYKNFIGDCECQINLWSAQFHATVSITFIVTLVGTLAILYFWAGAIFGRTRSDG</sequence>
<keyword evidence="1" id="KW-0812">Transmembrane</keyword>
<dbReference type="AlphaFoldDB" id="A0AAN8FIA2"/>
<keyword evidence="1" id="KW-1133">Transmembrane helix</keyword>